<evidence type="ECO:0000313" key="3">
    <source>
        <dbReference type="Proteomes" id="UP000239001"/>
    </source>
</evidence>
<sequence>MTKLLMSEQELANFKELLELAKETERKAEALAKLTLKLNQKYEKRIAEIRVKRRIQEANKS</sequence>
<dbReference type="AlphaFoldDB" id="A0A2T1LVH4"/>
<reference evidence="2 3" key="1">
    <citation type="submission" date="2018-03" db="EMBL/GenBank/DDBJ databases">
        <title>The ancient ancestry and fast evolution of plastids.</title>
        <authorList>
            <person name="Moore K.R."/>
            <person name="Magnabosco C."/>
            <person name="Momper L."/>
            <person name="Gold D.A."/>
            <person name="Bosak T."/>
            <person name="Fournier G.P."/>
        </authorList>
    </citation>
    <scope>NUCLEOTIDE SEQUENCE [LARGE SCALE GENOMIC DNA]</scope>
    <source>
        <strain evidence="2 3">CCALA 016</strain>
    </source>
</reference>
<evidence type="ECO:0000256" key="1">
    <source>
        <dbReference type="SAM" id="Coils"/>
    </source>
</evidence>
<proteinExistence type="predicted"/>
<feature type="coiled-coil region" evidence="1">
    <location>
        <begin position="4"/>
        <end position="59"/>
    </location>
</feature>
<reference evidence="2 3" key="2">
    <citation type="submission" date="2018-03" db="EMBL/GenBank/DDBJ databases">
        <authorList>
            <person name="Keele B.F."/>
        </authorList>
    </citation>
    <scope>NUCLEOTIDE SEQUENCE [LARGE SCALE GENOMIC DNA]</scope>
    <source>
        <strain evidence="2 3">CCALA 016</strain>
    </source>
</reference>
<comment type="caution">
    <text evidence="2">The sequence shown here is derived from an EMBL/GenBank/DDBJ whole genome shotgun (WGS) entry which is preliminary data.</text>
</comment>
<dbReference type="Proteomes" id="UP000239001">
    <property type="component" value="Unassembled WGS sequence"/>
</dbReference>
<accession>A0A2T1LVH4</accession>
<dbReference type="RefSeq" id="WP_106457921.1">
    <property type="nucleotide sequence ID" value="NZ_PXOH01000018.1"/>
</dbReference>
<evidence type="ECO:0000313" key="2">
    <source>
        <dbReference type="EMBL" id="PSF35733.1"/>
    </source>
</evidence>
<protein>
    <submittedName>
        <fullName evidence="2">Uncharacterized protein</fullName>
    </submittedName>
</protein>
<keyword evidence="3" id="KW-1185">Reference proteome</keyword>
<dbReference type="EMBL" id="PXOH01000018">
    <property type="protein sequence ID" value="PSF35733.1"/>
    <property type="molecule type" value="Genomic_DNA"/>
</dbReference>
<gene>
    <name evidence="2" type="ORF">C7H19_15990</name>
</gene>
<name>A0A2T1LVH4_9CHRO</name>
<keyword evidence="1" id="KW-0175">Coiled coil</keyword>
<organism evidence="2 3">
    <name type="scientific">Aphanothece hegewaldii CCALA 016</name>
    <dbReference type="NCBI Taxonomy" id="2107694"/>
    <lineage>
        <taxon>Bacteria</taxon>
        <taxon>Bacillati</taxon>
        <taxon>Cyanobacteriota</taxon>
        <taxon>Cyanophyceae</taxon>
        <taxon>Oscillatoriophycideae</taxon>
        <taxon>Chroococcales</taxon>
        <taxon>Aphanothecaceae</taxon>
        <taxon>Aphanothece</taxon>
    </lineage>
</organism>